<keyword evidence="6" id="KW-1133">Transmembrane helix</keyword>
<dbReference type="STRING" id="7719.ENSCINP00000012457"/>
<dbReference type="AlphaFoldDB" id="F6SFB8"/>
<reference evidence="9" key="4">
    <citation type="submission" date="2025-09" db="UniProtKB">
        <authorList>
            <consortium name="Ensembl"/>
        </authorList>
    </citation>
    <scope>IDENTIFICATION</scope>
</reference>
<dbReference type="HOGENOM" id="CLU_033480_1_0_1"/>
<dbReference type="InParanoid" id="F6SFB8"/>
<protein>
    <recommendedName>
        <fullName evidence="11">START domain-containing protein</fullName>
    </recommendedName>
</protein>
<organism evidence="9 10">
    <name type="scientific">Ciona intestinalis</name>
    <name type="common">Transparent sea squirt</name>
    <name type="synonym">Ascidia intestinalis</name>
    <dbReference type="NCBI Taxonomy" id="7719"/>
    <lineage>
        <taxon>Eukaryota</taxon>
        <taxon>Metazoa</taxon>
        <taxon>Chordata</taxon>
        <taxon>Tunicata</taxon>
        <taxon>Ascidiacea</taxon>
        <taxon>Phlebobranchia</taxon>
        <taxon>Cionidae</taxon>
        <taxon>Ciona</taxon>
    </lineage>
</organism>
<evidence type="ECO:0000256" key="3">
    <source>
        <dbReference type="ARBA" id="ARBA00022692"/>
    </source>
</evidence>
<dbReference type="InterPro" id="IPR019498">
    <property type="entry name" value="MENTAL"/>
</dbReference>
<evidence type="ECO:0000256" key="6">
    <source>
        <dbReference type="SAM" id="Phobius"/>
    </source>
</evidence>
<evidence type="ECO:0008006" key="11">
    <source>
        <dbReference type="Google" id="ProtNLM"/>
    </source>
</evidence>
<evidence type="ECO:0000259" key="7">
    <source>
        <dbReference type="PROSITE" id="PS50848"/>
    </source>
</evidence>
<feature type="transmembrane region" description="Helical" evidence="6">
    <location>
        <begin position="141"/>
        <end position="162"/>
    </location>
</feature>
<dbReference type="Gene3D" id="3.30.530.20">
    <property type="match status" value="1"/>
</dbReference>
<feature type="transmembrane region" description="Helical" evidence="6">
    <location>
        <begin position="202"/>
        <end position="221"/>
    </location>
</feature>
<evidence type="ECO:0000256" key="1">
    <source>
        <dbReference type="ARBA" id="ARBA00004141"/>
    </source>
</evidence>
<dbReference type="GO" id="GO:0099044">
    <property type="term" value="P:vesicle tethering to endoplasmic reticulum"/>
    <property type="evidence" value="ECO:0000318"/>
    <property type="project" value="GO_Central"/>
</dbReference>
<dbReference type="SUPFAM" id="SSF55961">
    <property type="entry name" value="Bet v1-like"/>
    <property type="match status" value="1"/>
</dbReference>
<evidence type="ECO:0000256" key="4">
    <source>
        <dbReference type="ARBA" id="ARBA00023121"/>
    </source>
</evidence>
<dbReference type="InterPro" id="IPR002913">
    <property type="entry name" value="START_lipid-bd_dom"/>
</dbReference>
<dbReference type="Pfam" id="PF10457">
    <property type="entry name" value="MENTAL"/>
    <property type="match status" value="1"/>
</dbReference>
<dbReference type="SMART" id="SM00234">
    <property type="entry name" value="START"/>
    <property type="match status" value="1"/>
</dbReference>
<keyword evidence="4" id="KW-0446">Lipid-binding</keyword>
<dbReference type="PANTHER" id="PTHR46121:SF4">
    <property type="entry name" value="STEROIDOGENIC ACUTE REGULATORY PROTEIN-LIKE"/>
    <property type="match status" value="1"/>
</dbReference>
<proteinExistence type="inferred from homology"/>
<dbReference type="FunCoup" id="F6SFB8">
    <property type="interactions" value="510"/>
</dbReference>
<evidence type="ECO:0000259" key="8">
    <source>
        <dbReference type="PROSITE" id="PS51439"/>
    </source>
</evidence>
<dbReference type="GO" id="GO:0008289">
    <property type="term" value="F:lipid binding"/>
    <property type="evidence" value="ECO:0007669"/>
    <property type="project" value="UniProtKB-KW"/>
</dbReference>
<dbReference type="GO" id="GO:0140284">
    <property type="term" value="C:endoplasmic reticulum-endosome membrane contact site"/>
    <property type="evidence" value="ECO:0000318"/>
    <property type="project" value="GO_Central"/>
</dbReference>
<keyword evidence="10" id="KW-1185">Reference proteome</keyword>
<accession>F6SFB8</accession>
<dbReference type="InterPro" id="IPR023393">
    <property type="entry name" value="START-like_dom_sf"/>
</dbReference>
<comment type="similarity">
    <text evidence="2">Belongs to the STARD3 family.</text>
</comment>
<reference evidence="9" key="2">
    <citation type="journal article" date="2008" name="Genome Biol.">
        <title>Improved genome assembly and evidence-based global gene model set for the chordate Ciona intestinalis: new insight into intron and operon populations.</title>
        <authorList>
            <person name="Satou Y."/>
            <person name="Mineta K."/>
            <person name="Ogasawara M."/>
            <person name="Sasakura Y."/>
            <person name="Shoguchi E."/>
            <person name="Ueno K."/>
            <person name="Yamada L."/>
            <person name="Matsumoto J."/>
            <person name="Wasserscheid J."/>
            <person name="Dewar K."/>
            <person name="Wiley G.B."/>
            <person name="Macmil S.L."/>
            <person name="Roe B.A."/>
            <person name="Zeller R.W."/>
            <person name="Hastings K.E."/>
            <person name="Lemaire P."/>
            <person name="Lindquist E."/>
            <person name="Endo T."/>
            <person name="Hotta K."/>
            <person name="Inaba K."/>
        </authorList>
    </citation>
    <scope>NUCLEOTIDE SEQUENCE [LARGE SCALE GENOMIC DNA]</scope>
    <source>
        <strain evidence="9">wild type</strain>
    </source>
</reference>
<feature type="domain" description="START" evidence="7">
    <location>
        <begin position="299"/>
        <end position="493"/>
    </location>
</feature>
<reference evidence="10" key="1">
    <citation type="journal article" date="2002" name="Science">
        <title>The draft genome of Ciona intestinalis: insights into chordate and vertebrate origins.</title>
        <authorList>
            <person name="Dehal P."/>
            <person name="Satou Y."/>
            <person name="Campbell R.K."/>
            <person name="Chapman J."/>
            <person name="Degnan B."/>
            <person name="De Tomaso A."/>
            <person name="Davidson B."/>
            <person name="Di Gregorio A."/>
            <person name="Gelpke M."/>
            <person name="Goodstein D.M."/>
            <person name="Harafuji N."/>
            <person name="Hastings K.E."/>
            <person name="Ho I."/>
            <person name="Hotta K."/>
            <person name="Huang W."/>
            <person name="Kawashima T."/>
            <person name="Lemaire P."/>
            <person name="Martinez D."/>
            <person name="Meinertzhagen I.A."/>
            <person name="Necula S."/>
            <person name="Nonaka M."/>
            <person name="Putnam N."/>
            <person name="Rash S."/>
            <person name="Saiga H."/>
            <person name="Satake M."/>
            <person name="Terry A."/>
            <person name="Yamada L."/>
            <person name="Wang H.G."/>
            <person name="Awazu S."/>
            <person name="Azumi K."/>
            <person name="Boore J."/>
            <person name="Branno M."/>
            <person name="Chin-Bow S."/>
            <person name="DeSantis R."/>
            <person name="Doyle S."/>
            <person name="Francino P."/>
            <person name="Keys D.N."/>
            <person name="Haga S."/>
            <person name="Hayashi H."/>
            <person name="Hino K."/>
            <person name="Imai K.S."/>
            <person name="Inaba K."/>
            <person name="Kano S."/>
            <person name="Kobayashi K."/>
            <person name="Kobayashi M."/>
            <person name="Lee B.I."/>
            <person name="Makabe K.W."/>
            <person name="Manohar C."/>
            <person name="Matassi G."/>
            <person name="Medina M."/>
            <person name="Mochizuki Y."/>
            <person name="Mount S."/>
            <person name="Morishita T."/>
            <person name="Miura S."/>
            <person name="Nakayama A."/>
            <person name="Nishizaka S."/>
            <person name="Nomoto H."/>
            <person name="Ohta F."/>
            <person name="Oishi K."/>
            <person name="Rigoutsos I."/>
            <person name="Sano M."/>
            <person name="Sasaki A."/>
            <person name="Sasakura Y."/>
            <person name="Shoguchi E."/>
            <person name="Shin-i T."/>
            <person name="Spagnuolo A."/>
            <person name="Stainier D."/>
            <person name="Suzuki M.M."/>
            <person name="Tassy O."/>
            <person name="Takatori N."/>
            <person name="Tokuoka M."/>
            <person name="Yagi K."/>
            <person name="Yoshizaki F."/>
            <person name="Wada S."/>
            <person name="Zhang C."/>
            <person name="Hyatt P.D."/>
            <person name="Larimer F."/>
            <person name="Detter C."/>
            <person name="Doggett N."/>
            <person name="Glavina T."/>
            <person name="Hawkins T."/>
            <person name="Richardson P."/>
            <person name="Lucas S."/>
            <person name="Kohara Y."/>
            <person name="Levine M."/>
            <person name="Satoh N."/>
            <person name="Rokhsar D.S."/>
        </authorList>
    </citation>
    <scope>NUCLEOTIDE SEQUENCE [LARGE SCALE GENOMIC DNA]</scope>
</reference>
<dbReference type="PRINTS" id="PR00978">
    <property type="entry name" value="STARPROTEIN"/>
</dbReference>
<dbReference type="Pfam" id="PF01852">
    <property type="entry name" value="START"/>
    <property type="match status" value="1"/>
</dbReference>
<evidence type="ECO:0000256" key="5">
    <source>
        <dbReference type="ARBA" id="ARBA00023136"/>
    </source>
</evidence>
<dbReference type="GeneTree" id="ENSGT00940000169699"/>
<dbReference type="EMBL" id="EAAA01000390">
    <property type="status" value="NOT_ANNOTATED_CDS"/>
    <property type="molecule type" value="Genomic_DNA"/>
</dbReference>
<dbReference type="OMA" id="TFFTPMD"/>
<dbReference type="Proteomes" id="UP000008144">
    <property type="component" value="Chromosome 1"/>
</dbReference>
<evidence type="ECO:0000256" key="2">
    <source>
        <dbReference type="ARBA" id="ARBA00010909"/>
    </source>
</evidence>
<keyword evidence="3 6" id="KW-0812">Transmembrane</keyword>
<dbReference type="PANTHER" id="PTHR46121">
    <property type="entry name" value="STEROIDOGENIC ACUTE REGULATORY PROTEIN-LIKE"/>
    <property type="match status" value="1"/>
</dbReference>
<comment type="subcellular location">
    <subcellularLocation>
        <location evidence="1">Membrane</location>
        <topology evidence="1">Multi-pass membrane protein</topology>
    </subcellularLocation>
</comment>
<name>F6SFB8_CIOIN</name>
<dbReference type="GO" id="GO:0031902">
    <property type="term" value="C:late endosome membrane"/>
    <property type="evidence" value="ECO:0000318"/>
    <property type="project" value="GO_Central"/>
</dbReference>
<reference evidence="9" key="3">
    <citation type="submission" date="2025-08" db="UniProtKB">
        <authorList>
            <consortium name="Ensembl"/>
        </authorList>
    </citation>
    <scope>IDENTIFICATION</scope>
</reference>
<feature type="transmembrane region" description="Helical" evidence="6">
    <location>
        <begin position="92"/>
        <end position="110"/>
    </location>
</feature>
<dbReference type="InterPro" id="IPR000799">
    <property type="entry name" value="StAR-like"/>
</dbReference>
<feature type="transmembrane region" description="Helical" evidence="6">
    <location>
        <begin position="169"/>
        <end position="190"/>
    </location>
</feature>
<sequence length="493" mass="55198">MSYADLNDDDTTRPLLPQVKVIQDHRNHNNCNDAHSAENHAITFYATPAAPTPGVEVTSPSQHWHNQSHRSEETSSLLTLASDRRISDPRRTFCLFVTFDFLITVLLWLTECGISSTNGKDPFFTILNFQMSHFYKPSESLFDVTMLAAVRFLFLVLSYAILRIKHYWPVAVSTAVSDVLLILKIFGIFAMSKQTSSLNLPMTIVVVLADFVLTWIEVWFVDFKVLPAEPEELHTYIFTLCLFVPRPSYGATSERASFYSPAATPPGEHISKSFKTLGNNSNWSEADVAIVNEGKNGLDQLWELYQNNTIWKTEKVLSNGDTVFSYDNKEFGKTFKIVANIPAVTPSVLFNEIIRKPEEMPQWNKTVSDVKVLGKVGEQTFITLEVSAPAAMGLISSREFVTVRRVDKFGDDYVSAGISTNACEHMVPKSNFVRGVNGPTGFVVGPGADGPYSTKFIWILNTNLMGNLSRSLVNRNLTSTMINFVSAMKERLK</sequence>
<dbReference type="Ensembl" id="ENSCINT00000012457.3">
    <property type="protein sequence ID" value="ENSCINP00000012457.3"/>
    <property type="gene ID" value="ENSCING00000006033.3"/>
</dbReference>
<dbReference type="PROSITE" id="PS50848">
    <property type="entry name" value="START"/>
    <property type="match status" value="1"/>
</dbReference>
<keyword evidence="5 6" id="KW-0472">Membrane</keyword>
<evidence type="ECO:0000313" key="9">
    <source>
        <dbReference type="Ensembl" id="ENSCINP00000012457.3"/>
    </source>
</evidence>
<dbReference type="PROSITE" id="PS51439">
    <property type="entry name" value="MENTAL"/>
    <property type="match status" value="1"/>
</dbReference>
<dbReference type="InterPro" id="IPR051869">
    <property type="entry name" value="STARD3"/>
</dbReference>
<evidence type="ECO:0000313" key="10">
    <source>
        <dbReference type="Proteomes" id="UP000008144"/>
    </source>
</evidence>
<feature type="domain" description="MENTAL" evidence="8">
    <location>
        <begin position="86"/>
        <end position="268"/>
    </location>
</feature>